<comment type="catalytic activity">
    <reaction evidence="1 6">
        <text>epsilon-(gamma-L-glutamyl)-L-lysine = 5-oxo-L-proline + L-lysine</text>
        <dbReference type="Rhea" id="RHEA:16961"/>
        <dbReference type="ChEBI" id="CHEBI:32551"/>
        <dbReference type="ChEBI" id="CHEBI:58402"/>
        <dbReference type="ChEBI" id="CHEBI:133752"/>
        <dbReference type="EC" id="4.3.2.8"/>
    </reaction>
</comment>
<comment type="caution">
    <text evidence="8">The sequence shown here is derived from an EMBL/GenBank/DDBJ whole genome shotgun (WGS) entry which is preliminary data.</text>
</comment>
<accession>A0ABD0S0L0</accession>
<dbReference type="Proteomes" id="UP001529510">
    <property type="component" value="Unassembled WGS sequence"/>
</dbReference>
<evidence type="ECO:0000259" key="7">
    <source>
        <dbReference type="Pfam" id="PF06094"/>
    </source>
</evidence>
<dbReference type="SUPFAM" id="SSF110857">
    <property type="entry name" value="Gamma-glutamyl cyclotransferase-like"/>
    <property type="match status" value="1"/>
</dbReference>
<dbReference type="PANTHER" id="PTHR12510:SF4">
    <property type="entry name" value="GAMMA-GLUTAMYLAMINECYCLOTRANSFERASE"/>
    <property type="match status" value="1"/>
</dbReference>
<evidence type="ECO:0000313" key="9">
    <source>
        <dbReference type="Proteomes" id="UP001529510"/>
    </source>
</evidence>
<proteinExistence type="inferred from homology"/>
<feature type="domain" description="Gamma-glutamylcyclotransferase AIG2-like" evidence="7">
    <location>
        <begin position="21"/>
        <end position="151"/>
    </location>
</feature>
<comment type="similarity">
    <text evidence="2 6">Belongs to the gamma-glutamylcyclotransferase family.</text>
</comment>
<dbReference type="PANTHER" id="PTHR12510">
    <property type="entry name" value="TROPONIN C-AKIN-1 PROTEIN"/>
    <property type="match status" value="1"/>
</dbReference>
<dbReference type="InterPro" id="IPR039126">
    <property type="entry name" value="GGACT"/>
</dbReference>
<dbReference type="EMBL" id="JAMKFB020000001">
    <property type="protein sequence ID" value="KAL0204329.1"/>
    <property type="molecule type" value="Genomic_DNA"/>
</dbReference>
<dbReference type="GO" id="GO:0061929">
    <property type="term" value="F:gamma-glutamylaminecyclotransferase activity"/>
    <property type="evidence" value="ECO:0007669"/>
    <property type="project" value="UniProtKB-UniRule"/>
</dbReference>
<dbReference type="InterPro" id="IPR036568">
    <property type="entry name" value="GGCT-like_sf"/>
</dbReference>
<evidence type="ECO:0000256" key="2">
    <source>
        <dbReference type="ARBA" id="ARBA00008861"/>
    </source>
</evidence>
<dbReference type="InterPro" id="IPR009288">
    <property type="entry name" value="AIG2-like_dom"/>
</dbReference>
<evidence type="ECO:0000256" key="6">
    <source>
        <dbReference type="RuleBase" id="RU367036"/>
    </source>
</evidence>
<organism evidence="8 9">
    <name type="scientific">Cirrhinus mrigala</name>
    <name type="common">Mrigala</name>
    <dbReference type="NCBI Taxonomy" id="683832"/>
    <lineage>
        <taxon>Eukaryota</taxon>
        <taxon>Metazoa</taxon>
        <taxon>Chordata</taxon>
        <taxon>Craniata</taxon>
        <taxon>Vertebrata</taxon>
        <taxon>Euteleostomi</taxon>
        <taxon>Actinopterygii</taxon>
        <taxon>Neopterygii</taxon>
        <taxon>Teleostei</taxon>
        <taxon>Ostariophysi</taxon>
        <taxon>Cypriniformes</taxon>
        <taxon>Cyprinidae</taxon>
        <taxon>Labeoninae</taxon>
        <taxon>Labeonini</taxon>
        <taxon>Cirrhinus</taxon>
    </lineage>
</organism>
<dbReference type="CDD" id="cd06661">
    <property type="entry name" value="GGCT_like"/>
    <property type="match status" value="1"/>
</dbReference>
<sequence length="196" mass="22381">MSLSPQLIINVFYPVVHTHDVFVYGTLKKGQPNYFRMKDTANGQADFLAHARTVERYPLVIATEYNIPFLLNVPGKGHRVYGEIYRVNKTMLNFLDKFEECPEWYQRIKIQLEVQDGDGKGENTLKPGSIVETDVYVKTTNEPDWLQKPTYENYDTNGAHGLKYIDSATMPTQNPTKPAIYTECGVVQNGTKDPQQ</sequence>
<evidence type="ECO:0000256" key="5">
    <source>
        <dbReference type="PIRSR" id="PIRSR639126-1"/>
    </source>
</evidence>
<keyword evidence="3 6" id="KW-0456">Lyase</keyword>
<evidence type="ECO:0000313" key="8">
    <source>
        <dbReference type="EMBL" id="KAL0204329.1"/>
    </source>
</evidence>
<protein>
    <recommendedName>
        <fullName evidence="6">Gamma-glutamylaminecyclotransferase</fullName>
        <ecNumber evidence="6">4.3.2.8</ecNumber>
    </recommendedName>
</protein>
<evidence type="ECO:0000256" key="1">
    <source>
        <dbReference type="ARBA" id="ARBA00001684"/>
    </source>
</evidence>
<evidence type="ECO:0000256" key="3">
    <source>
        <dbReference type="ARBA" id="ARBA00023239"/>
    </source>
</evidence>
<dbReference type="Gene3D" id="3.10.490.10">
    <property type="entry name" value="Gamma-glutamyl cyclotransferase-like"/>
    <property type="match status" value="1"/>
</dbReference>
<dbReference type="AlphaFoldDB" id="A0ABD0S0L0"/>
<dbReference type="GO" id="GO:0042219">
    <property type="term" value="P:modified amino acid catabolic process"/>
    <property type="evidence" value="ECO:0007669"/>
    <property type="project" value="UniProtKB-UniRule"/>
</dbReference>
<dbReference type="EC" id="4.3.2.8" evidence="6"/>
<keyword evidence="9" id="KW-1185">Reference proteome</keyword>
<feature type="active site" description="Proton acceptor" evidence="5">
    <location>
        <position position="99"/>
    </location>
</feature>
<name>A0ABD0S0L0_CIRMR</name>
<gene>
    <name evidence="8" type="ORF">M9458_002347</name>
</gene>
<evidence type="ECO:0000256" key="4">
    <source>
        <dbReference type="ARBA" id="ARBA00057733"/>
    </source>
</evidence>
<dbReference type="Pfam" id="PF06094">
    <property type="entry name" value="GGACT"/>
    <property type="match status" value="1"/>
</dbReference>
<comment type="function">
    <text evidence="4">May contribute to degradation of proteins cross-linked by transglutaminases by degrading the cross-link between a lysine and a glutamic acid residue. Catalyzes the formation of 5-oxo-L-proline from L-gamma-glutamyl-L-epsilon-lysine.</text>
</comment>
<dbReference type="FunFam" id="3.10.490.10:FF:000008">
    <property type="entry name" value="Gamma-glutamylaminecyclotransferase A"/>
    <property type="match status" value="1"/>
</dbReference>
<dbReference type="InterPro" id="IPR013024">
    <property type="entry name" value="GGCT-like"/>
</dbReference>
<reference evidence="8 9" key="1">
    <citation type="submission" date="2024-05" db="EMBL/GenBank/DDBJ databases">
        <title>Genome sequencing and assembly of Indian major carp, Cirrhinus mrigala (Hamilton, 1822).</title>
        <authorList>
            <person name="Mohindra V."/>
            <person name="Chowdhury L.M."/>
            <person name="Lal K."/>
            <person name="Jena J.K."/>
        </authorList>
    </citation>
    <scope>NUCLEOTIDE SEQUENCE [LARGE SCALE GENOMIC DNA]</scope>
    <source>
        <strain evidence="8">CM1030</strain>
        <tissue evidence="8">Blood</tissue>
    </source>
</reference>